<dbReference type="RefSeq" id="WP_277362566.1">
    <property type="nucleotide sequence ID" value="NZ_JAANXN010000016.1"/>
</dbReference>
<gene>
    <name evidence="1" type="ORF">G9403_09975</name>
</gene>
<proteinExistence type="predicted"/>
<comment type="caution">
    <text evidence="1">The sequence shown here is derived from an EMBL/GenBank/DDBJ whole genome shotgun (WGS) entry which is preliminary data.</text>
</comment>
<evidence type="ECO:0000313" key="1">
    <source>
        <dbReference type="EMBL" id="MDF8371947.1"/>
    </source>
</evidence>
<dbReference type="EMBL" id="JAANXN010000016">
    <property type="protein sequence ID" value="MDF8371947.1"/>
    <property type="molecule type" value="Genomic_DNA"/>
</dbReference>
<accession>A0ABD4XKY0</accession>
<organism evidence="1 2">
    <name type="scientific">Weissella paramesenteroides</name>
    <name type="common">Leuconostoc paramesenteroides</name>
    <dbReference type="NCBI Taxonomy" id="1249"/>
    <lineage>
        <taxon>Bacteria</taxon>
        <taxon>Bacillati</taxon>
        <taxon>Bacillota</taxon>
        <taxon>Bacilli</taxon>
        <taxon>Lactobacillales</taxon>
        <taxon>Lactobacillaceae</taxon>
        <taxon>Weissella</taxon>
    </lineage>
</organism>
<dbReference type="AlphaFoldDB" id="A0ABD4XKY0"/>
<evidence type="ECO:0000313" key="2">
    <source>
        <dbReference type="Proteomes" id="UP001215461"/>
    </source>
</evidence>
<sequence length="89" mass="10231">MTNNILVDKEIKNITELNDETFENIKDILLNHPAGGEVDDYNVDNRKDAFNYLNNRKLIQLSVNNKTFRVSKIGFELACLLAKAYENLV</sequence>
<name>A0ABD4XKY0_WEIPA</name>
<protein>
    <submittedName>
        <fullName evidence="1">Uncharacterized protein</fullName>
    </submittedName>
</protein>
<reference evidence="1 2" key="1">
    <citation type="submission" date="2020-03" db="EMBL/GenBank/DDBJ databases">
        <title>Comparative genomics of Weissella paramesenteroides.</title>
        <authorList>
            <person name="Kant R."/>
            <person name="Takala T."/>
            <person name="Saris P."/>
        </authorList>
    </citation>
    <scope>NUCLEOTIDE SEQUENCE [LARGE SCALE GENOMIC DNA]</scope>
    <source>
        <strain evidence="1 2">SJ27-4</strain>
    </source>
</reference>
<dbReference type="Proteomes" id="UP001215461">
    <property type="component" value="Unassembled WGS sequence"/>
</dbReference>